<feature type="transmembrane region" description="Helical" evidence="6">
    <location>
        <begin position="387"/>
        <end position="407"/>
    </location>
</feature>
<feature type="transmembrane region" description="Helical" evidence="6">
    <location>
        <begin position="230"/>
        <end position="251"/>
    </location>
</feature>
<feature type="domain" description="SSD" evidence="7">
    <location>
        <begin position="612"/>
        <end position="739"/>
    </location>
</feature>
<dbReference type="GO" id="GO:0005886">
    <property type="term" value="C:plasma membrane"/>
    <property type="evidence" value="ECO:0007669"/>
    <property type="project" value="UniProtKB-SubCell"/>
</dbReference>
<feature type="domain" description="SSD" evidence="7">
    <location>
        <begin position="234"/>
        <end position="355"/>
    </location>
</feature>
<dbReference type="SUPFAM" id="SSF82866">
    <property type="entry name" value="Multidrug efflux transporter AcrB transmembrane domain"/>
    <property type="match status" value="2"/>
</dbReference>
<dbReference type="RefSeq" id="WP_119479467.1">
    <property type="nucleotide sequence ID" value="NZ_QXML01000014.1"/>
</dbReference>
<keyword evidence="2" id="KW-1003">Cell membrane</keyword>
<feature type="transmembrane region" description="Helical" evidence="6">
    <location>
        <begin position="614"/>
        <end position="634"/>
    </location>
</feature>
<feature type="transmembrane region" description="Helical" evidence="6">
    <location>
        <begin position="333"/>
        <end position="356"/>
    </location>
</feature>
<reference evidence="8 9" key="1">
    <citation type="submission" date="2018-09" db="EMBL/GenBank/DDBJ databases">
        <authorList>
            <person name="Wang X."/>
            <person name="Du Z."/>
        </authorList>
    </citation>
    <scope>NUCLEOTIDE SEQUENCE [LARGE SCALE GENOMIC DNA]</scope>
    <source>
        <strain evidence="8 9">N3</strain>
    </source>
</reference>
<dbReference type="Proteomes" id="UP000283522">
    <property type="component" value="Unassembled WGS sequence"/>
</dbReference>
<dbReference type="PANTHER" id="PTHR33406:SF12">
    <property type="entry name" value="BLR2997 PROTEIN"/>
    <property type="match status" value="1"/>
</dbReference>
<evidence type="ECO:0000256" key="1">
    <source>
        <dbReference type="ARBA" id="ARBA00004651"/>
    </source>
</evidence>
<evidence type="ECO:0000259" key="7">
    <source>
        <dbReference type="PROSITE" id="PS50156"/>
    </source>
</evidence>
<evidence type="ECO:0000313" key="8">
    <source>
        <dbReference type="EMBL" id="RIW12376.1"/>
    </source>
</evidence>
<dbReference type="InterPro" id="IPR004869">
    <property type="entry name" value="MMPL_dom"/>
</dbReference>
<feature type="transmembrane region" description="Helical" evidence="6">
    <location>
        <begin position="301"/>
        <end position="321"/>
    </location>
</feature>
<keyword evidence="9" id="KW-1185">Reference proteome</keyword>
<dbReference type="PROSITE" id="PS50156">
    <property type="entry name" value="SSD"/>
    <property type="match status" value="2"/>
</dbReference>
<evidence type="ECO:0000256" key="3">
    <source>
        <dbReference type="ARBA" id="ARBA00022692"/>
    </source>
</evidence>
<feature type="transmembrane region" description="Helical" evidence="6">
    <location>
        <begin position="204"/>
        <end position="223"/>
    </location>
</feature>
<dbReference type="AlphaFoldDB" id="A0A418PM42"/>
<accession>A0A418PM42</accession>
<name>A0A418PM42_9BACT</name>
<feature type="transmembrane region" description="Helical" evidence="6">
    <location>
        <begin position="640"/>
        <end position="658"/>
    </location>
</feature>
<dbReference type="EMBL" id="QXML01000014">
    <property type="protein sequence ID" value="RIW12376.1"/>
    <property type="molecule type" value="Genomic_DNA"/>
</dbReference>
<protein>
    <submittedName>
        <fullName evidence="8">RND transporter</fullName>
    </submittedName>
</protein>
<gene>
    <name evidence="8" type="ORF">D0X99_19070</name>
</gene>
<sequence length="759" mass="85396">MFKKPTALAFLGFGILLTLSILIFRPVPSFDYDFEQFFPLDDPDLAFYQDFEKQFESDNDYLLMAIENPDGTWLDSAFLEKSSQTQNQIRKLEGVDSLISILDFQLPVIGLFGMRQVSVLDWETKEKLEASREKLSQFQPSLISQDGKSILFLIKNNPSLSKEEGDTLYREIREVFRTNGIAPKAVAGKIQTQGDFVTLMQNEFGLFLGLSFILMFLALFLIFRSWWGIVIPLVVLVLGVLWAFALILYSGKPLDIMSVMQPTIFLIVGLSALVHYFTEFIKKLKAGISRDLAVQQTFQQLTFAVWLTIFTTAIGFLSLYFTSIPALKTFGLWTGLGILVIFLGLVLITPGLLYLIPISEKRQVSVTHKSSFLPILFSKIIQNRKQILWAFSGVSVVCLILGSQLNINGYLLDNLPSDHPIQQDVSFFDSQFGGSNPLEIAVTAGDQANSLLEYEVLQEMDKLERKLQETFGEREIISPLSLVKFLNQAQNQGSSAAFIFPTQGQYLRMRRYLKQAVASEGEKIISLDQKTGRVSTRIPDLGSLEMGKKRAEILAFVEQEINPDLLKVRWTGTAYLIDRSHESVTRQMLQGLSVAFLIVGLIGGFLFRSWRLAFLLLIPNVVPLIWMLGLMYVMGIEFKLTTSILFSIAFGIAVDDTIHFMSKLKTELSTGKSLHYAIKRTFIEAGRAIILTSVILVMGFGLLAFSQFGVTHFTGLLISFTLVFALAADLFLLPVLLFPMKKIWDQKVIGYSQAQNPPK</sequence>
<dbReference type="InterPro" id="IPR000731">
    <property type="entry name" value="SSD"/>
</dbReference>
<evidence type="ECO:0000256" key="4">
    <source>
        <dbReference type="ARBA" id="ARBA00022989"/>
    </source>
</evidence>
<dbReference type="Pfam" id="PF03176">
    <property type="entry name" value="MMPL"/>
    <property type="match status" value="2"/>
</dbReference>
<dbReference type="InterPro" id="IPR050545">
    <property type="entry name" value="Mycobact_MmpL"/>
</dbReference>
<organism evidence="8 9">
    <name type="scientific">Algoriphagus lacus</name>
    <dbReference type="NCBI Taxonomy" id="2056311"/>
    <lineage>
        <taxon>Bacteria</taxon>
        <taxon>Pseudomonadati</taxon>
        <taxon>Bacteroidota</taxon>
        <taxon>Cytophagia</taxon>
        <taxon>Cytophagales</taxon>
        <taxon>Cyclobacteriaceae</taxon>
        <taxon>Algoriphagus</taxon>
    </lineage>
</organism>
<dbReference type="PANTHER" id="PTHR33406">
    <property type="entry name" value="MEMBRANE PROTEIN MJ1562-RELATED"/>
    <property type="match status" value="1"/>
</dbReference>
<keyword evidence="3 6" id="KW-0812">Transmembrane</keyword>
<keyword evidence="5 6" id="KW-0472">Membrane</keyword>
<feature type="transmembrane region" description="Helical" evidence="6">
    <location>
        <begin position="588"/>
        <end position="607"/>
    </location>
</feature>
<dbReference type="OrthoDB" id="9805018at2"/>
<evidence type="ECO:0000256" key="2">
    <source>
        <dbReference type="ARBA" id="ARBA00022475"/>
    </source>
</evidence>
<feature type="transmembrane region" description="Helical" evidence="6">
    <location>
        <begin position="263"/>
        <end position="281"/>
    </location>
</feature>
<dbReference type="Gene3D" id="1.20.1640.10">
    <property type="entry name" value="Multidrug efflux transporter AcrB transmembrane domain"/>
    <property type="match status" value="2"/>
</dbReference>
<feature type="transmembrane region" description="Helical" evidence="6">
    <location>
        <begin position="716"/>
        <end position="738"/>
    </location>
</feature>
<comment type="caution">
    <text evidence="8">The sequence shown here is derived from an EMBL/GenBank/DDBJ whole genome shotgun (WGS) entry which is preliminary data.</text>
</comment>
<evidence type="ECO:0000256" key="6">
    <source>
        <dbReference type="SAM" id="Phobius"/>
    </source>
</evidence>
<feature type="transmembrane region" description="Helical" evidence="6">
    <location>
        <begin position="688"/>
        <end position="710"/>
    </location>
</feature>
<keyword evidence="4 6" id="KW-1133">Transmembrane helix</keyword>
<proteinExistence type="predicted"/>
<comment type="subcellular location">
    <subcellularLocation>
        <location evidence="1">Cell membrane</location>
        <topology evidence="1">Multi-pass membrane protein</topology>
    </subcellularLocation>
</comment>
<evidence type="ECO:0000256" key="5">
    <source>
        <dbReference type="ARBA" id="ARBA00023136"/>
    </source>
</evidence>
<evidence type="ECO:0000313" key="9">
    <source>
        <dbReference type="Proteomes" id="UP000283522"/>
    </source>
</evidence>